<name>A0A069SCF4_PHOVU</name>
<dbReference type="AlphaFoldDB" id="A0A069SCF4"/>
<evidence type="ECO:0000313" key="2">
    <source>
        <dbReference type="Proteomes" id="UP000027661"/>
    </source>
</evidence>
<reference evidence="1 2" key="1">
    <citation type="submission" date="2014-04" db="EMBL/GenBank/DDBJ databases">
        <authorList>
            <person name="Sears C."/>
            <person name="Carroll K."/>
            <person name="Sack B.R."/>
            <person name="Qadri F."/>
            <person name="Myers L.L."/>
            <person name="Chung G.-T."/>
            <person name="Escheverria P."/>
            <person name="Fraser C.M."/>
            <person name="Sadzewicz L."/>
            <person name="Shefchek K.A."/>
            <person name="Tallon L."/>
            <person name="Das S.P."/>
            <person name="Daugherty S."/>
            <person name="Mongodin E.F."/>
        </authorList>
    </citation>
    <scope>NUCLEOTIDE SEQUENCE [LARGE SCALE GENOMIC DNA]</scope>
    <source>
        <strain evidence="1 2">3975 RP4</strain>
    </source>
</reference>
<proteinExistence type="predicted"/>
<protein>
    <submittedName>
        <fullName evidence="1">Uncharacterized protein</fullName>
    </submittedName>
</protein>
<accession>A0A069SCF4</accession>
<comment type="caution">
    <text evidence="1">The sequence shown here is derived from an EMBL/GenBank/DDBJ whole genome shotgun (WGS) entry which is preliminary data.</text>
</comment>
<dbReference type="EMBL" id="JNHM01000065">
    <property type="protein sequence ID" value="KDS50843.1"/>
    <property type="molecule type" value="Genomic_DNA"/>
</dbReference>
<dbReference type="RefSeq" id="WP_005852286.1">
    <property type="nucleotide sequence ID" value="NZ_JNHM01000065.1"/>
</dbReference>
<dbReference type="Proteomes" id="UP000027661">
    <property type="component" value="Unassembled WGS sequence"/>
</dbReference>
<sequence>MNITKVLAEEVANKMVEPLEKKINLLHDEQVRITEEVIRKSIPQEITDCFQKFRSYFSVAYSITLFNGSYEKRVAGLKGFPSANAYYPHIEADREVIEKINKLEIEISAVKDEKTKVYESVVASLLTLRTFKRIKENFPEAYRHIACYEDKGKTSVSLPIDNIMDTLKKYTV</sequence>
<organism evidence="1 2">
    <name type="scientific">Phocaeicola vulgatus str. 3975 RP4</name>
    <dbReference type="NCBI Taxonomy" id="1339352"/>
    <lineage>
        <taxon>Bacteria</taxon>
        <taxon>Pseudomonadati</taxon>
        <taxon>Bacteroidota</taxon>
        <taxon>Bacteroidia</taxon>
        <taxon>Bacteroidales</taxon>
        <taxon>Bacteroidaceae</taxon>
        <taxon>Phocaeicola</taxon>
    </lineage>
</organism>
<evidence type="ECO:0000313" key="1">
    <source>
        <dbReference type="EMBL" id="KDS50843.1"/>
    </source>
</evidence>
<gene>
    <name evidence="1" type="ORF">M099_3145</name>
</gene>
<dbReference type="PATRIC" id="fig|1339352.3.peg.3005"/>